<dbReference type="Pfam" id="PF05699">
    <property type="entry name" value="Dimer_Tnp_hAT"/>
    <property type="match status" value="1"/>
</dbReference>
<comment type="caution">
    <text evidence="3">The sequence shown here is derived from an EMBL/GenBank/DDBJ whole genome shotgun (WGS) entry which is preliminary data.</text>
</comment>
<name>A0A2N5SJ62_9BASI</name>
<dbReference type="Proteomes" id="UP000235388">
    <property type="component" value="Unassembled WGS sequence"/>
</dbReference>
<feature type="region of interest" description="Disordered" evidence="1">
    <location>
        <begin position="144"/>
        <end position="165"/>
    </location>
</feature>
<protein>
    <recommendedName>
        <fullName evidence="2">HAT C-terminal dimerisation domain-containing protein</fullName>
    </recommendedName>
</protein>
<feature type="domain" description="HAT C-terminal dimerisation" evidence="2">
    <location>
        <begin position="207"/>
        <end position="238"/>
    </location>
</feature>
<sequence length="244" mass="27780">MIENKRDQQDQEGTKSFYKDVEISRADWEVVKSLNDTLCEFYFITKKIEGNTLSASLMISEYQNIKSFIKKKKTGSEPKMQSMFTKILAKTNTYLDEALQCNAILIATALHPSFRLSIFQKCFPTYHNYTHDLLKDLYNSRKTESSLTSTQSQPTPPSESENKDEQSHCALAEVDYFPDTVEVSSDNEISIYLGGKYKLPTSQANFPLKWWKEHSAEFPTLSLLARDYLACTATSISAGKIEAD</sequence>
<dbReference type="PANTHER" id="PTHR23272">
    <property type="entry name" value="BED FINGER-RELATED"/>
    <property type="match status" value="1"/>
</dbReference>
<reference evidence="3 4" key="1">
    <citation type="submission" date="2017-11" db="EMBL/GenBank/DDBJ databases">
        <title>De novo assembly and phasing of dikaryotic genomes from two isolates of Puccinia coronata f. sp. avenae, the causal agent of oat crown rust.</title>
        <authorList>
            <person name="Miller M.E."/>
            <person name="Zhang Y."/>
            <person name="Omidvar V."/>
            <person name="Sperschneider J."/>
            <person name="Schwessinger B."/>
            <person name="Raley C."/>
            <person name="Palmer J.M."/>
            <person name="Garnica D."/>
            <person name="Upadhyaya N."/>
            <person name="Rathjen J."/>
            <person name="Taylor J.M."/>
            <person name="Park R.F."/>
            <person name="Dodds P.N."/>
            <person name="Hirsch C.D."/>
            <person name="Kianian S.F."/>
            <person name="Figueroa M."/>
        </authorList>
    </citation>
    <scope>NUCLEOTIDE SEQUENCE [LARGE SCALE GENOMIC DNA]</scope>
    <source>
        <strain evidence="3">12NC29</strain>
    </source>
</reference>
<dbReference type="STRING" id="200324.A0A2N5SJ62"/>
<accession>A0A2N5SJ62</accession>
<organism evidence="3 4">
    <name type="scientific">Puccinia coronata f. sp. avenae</name>
    <dbReference type="NCBI Taxonomy" id="200324"/>
    <lineage>
        <taxon>Eukaryota</taxon>
        <taxon>Fungi</taxon>
        <taxon>Dikarya</taxon>
        <taxon>Basidiomycota</taxon>
        <taxon>Pucciniomycotina</taxon>
        <taxon>Pucciniomycetes</taxon>
        <taxon>Pucciniales</taxon>
        <taxon>Pucciniaceae</taxon>
        <taxon>Puccinia</taxon>
    </lineage>
</organism>
<dbReference type="GO" id="GO:0046983">
    <property type="term" value="F:protein dimerization activity"/>
    <property type="evidence" value="ECO:0007669"/>
    <property type="project" value="InterPro"/>
</dbReference>
<evidence type="ECO:0000259" key="2">
    <source>
        <dbReference type="Pfam" id="PF05699"/>
    </source>
</evidence>
<evidence type="ECO:0000256" key="1">
    <source>
        <dbReference type="SAM" id="MobiDB-lite"/>
    </source>
</evidence>
<keyword evidence="4" id="KW-1185">Reference proteome</keyword>
<dbReference type="SUPFAM" id="SSF53098">
    <property type="entry name" value="Ribonuclease H-like"/>
    <property type="match status" value="1"/>
</dbReference>
<evidence type="ECO:0000313" key="4">
    <source>
        <dbReference type="Proteomes" id="UP000235388"/>
    </source>
</evidence>
<dbReference type="OrthoDB" id="2505994at2759"/>
<dbReference type="EMBL" id="PGCJ01000954">
    <property type="protein sequence ID" value="PLW13283.1"/>
    <property type="molecule type" value="Genomic_DNA"/>
</dbReference>
<dbReference type="InterPro" id="IPR012337">
    <property type="entry name" value="RNaseH-like_sf"/>
</dbReference>
<evidence type="ECO:0000313" key="3">
    <source>
        <dbReference type="EMBL" id="PLW13283.1"/>
    </source>
</evidence>
<proteinExistence type="predicted"/>
<gene>
    <name evidence="3" type="ORF">PCANC_17766</name>
</gene>
<dbReference type="InterPro" id="IPR008906">
    <property type="entry name" value="HATC_C_dom"/>
</dbReference>
<dbReference type="AlphaFoldDB" id="A0A2N5SJ62"/>